<evidence type="ECO:0000313" key="1">
    <source>
        <dbReference type="EMBL" id="KAI4304284.1"/>
    </source>
</evidence>
<comment type="caution">
    <text evidence="1">The sequence shown here is derived from an EMBL/GenBank/DDBJ whole genome shotgun (WGS) entry which is preliminary data.</text>
</comment>
<dbReference type="EMBL" id="CM042891">
    <property type="protein sequence ID" value="KAI4304284.1"/>
    <property type="molecule type" value="Genomic_DNA"/>
</dbReference>
<gene>
    <name evidence="1" type="ORF">MLD38_039817</name>
</gene>
<proteinExistence type="predicted"/>
<sequence length="345" mass="38204">MSSSRVIFALSLSLLVLTSLSLVEPQEPDVSDELFELMALQSRSPSGIIRLDDDSVSRFLTSVPTPRPYSLVISFDLAKLHSGPNPHLSIMQYEYSLLAKSFLSNQNENVSQRLFFCILEFSESNSSFALFGVGSLPHLRVILPYVTSMDKSGYLNLPDDILWRAEHMAELIESATGIIVGQITRPPRYSRIQIAVATAITLITVPSVVKKIVRGETFLHRKEAWLVGAVSVYFFSVSGLMFNVIRKMPMFIVDKKDASRVIYFVPGMGRQLGVEGIAVGLLYALVGLMLAGITHGAVKVDNGMARQGVMVVAMAASAWAVGKVVKLDNWKTGYRVHMYLPSRWR</sequence>
<dbReference type="Proteomes" id="UP001057402">
    <property type="component" value="Chromosome 12"/>
</dbReference>
<reference evidence="2" key="1">
    <citation type="journal article" date="2023" name="Front. Plant Sci.">
        <title>Chromosomal-level genome assembly of Melastoma candidum provides insights into trichome evolution.</title>
        <authorList>
            <person name="Zhong Y."/>
            <person name="Wu W."/>
            <person name="Sun C."/>
            <person name="Zou P."/>
            <person name="Liu Y."/>
            <person name="Dai S."/>
            <person name="Zhou R."/>
        </authorList>
    </citation>
    <scope>NUCLEOTIDE SEQUENCE [LARGE SCALE GENOMIC DNA]</scope>
</reference>
<accession>A0ACB9L426</accession>
<protein>
    <submittedName>
        <fullName evidence="1">Uncharacterized protein</fullName>
    </submittedName>
</protein>
<organism evidence="1 2">
    <name type="scientific">Melastoma candidum</name>
    <dbReference type="NCBI Taxonomy" id="119954"/>
    <lineage>
        <taxon>Eukaryota</taxon>
        <taxon>Viridiplantae</taxon>
        <taxon>Streptophyta</taxon>
        <taxon>Embryophyta</taxon>
        <taxon>Tracheophyta</taxon>
        <taxon>Spermatophyta</taxon>
        <taxon>Magnoliopsida</taxon>
        <taxon>eudicotyledons</taxon>
        <taxon>Gunneridae</taxon>
        <taxon>Pentapetalae</taxon>
        <taxon>rosids</taxon>
        <taxon>malvids</taxon>
        <taxon>Myrtales</taxon>
        <taxon>Melastomataceae</taxon>
        <taxon>Melastomatoideae</taxon>
        <taxon>Melastomateae</taxon>
        <taxon>Melastoma</taxon>
    </lineage>
</organism>
<keyword evidence="2" id="KW-1185">Reference proteome</keyword>
<name>A0ACB9L426_9MYRT</name>
<evidence type="ECO:0000313" key="2">
    <source>
        <dbReference type="Proteomes" id="UP001057402"/>
    </source>
</evidence>